<proteinExistence type="predicted"/>
<evidence type="ECO:0000313" key="3">
    <source>
        <dbReference type="Proteomes" id="UP000765509"/>
    </source>
</evidence>
<keyword evidence="3" id="KW-1185">Reference proteome</keyword>
<feature type="compositionally biased region" description="Basic and acidic residues" evidence="1">
    <location>
        <begin position="74"/>
        <end position="88"/>
    </location>
</feature>
<feature type="region of interest" description="Disordered" evidence="1">
    <location>
        <begin position="1"/>
        <end position="107"/>
    </location>
</feature>
<feature type="compositionally biased region" description="Polar residues" evidence="1">
    <location>
        <begin position="90"/>
        <end position="101"/>
    </location>
</feature>
<organism evidence="2 3">
    <name type="scientific">Austropuccinia psidii MF-1</name>
    <dbReference type="NCBI Taxonomy" id="1389203"/>
    <lineage>
        <taxon>Eukaryota</taxon>
        <taxon>Fungi</taxon>
        <taxon>Dikarya</taxon>
        <taxon>Basidiomycota</taxon>
        <taxon>Pucciniomycotina</taxon>
        <taxon>Pucciniomycetes</taxon>
        <taxon>Pucciniales</taxon>
        <taxon>Sphaerophragmiaceae</taxon>
        <taxon>Austropuccinia</taxon>
    </lineage>
</organism>
<dbReference type="EMBL" id="AVOT02052063">
    <property type="protein sequence ID" value="MBW0547018.1"/>
    <property type="molecule type" value="Genomic_DNA"/>
</dbReference>
<comment type="caution">
    <text evidence="2">The sequence shown here is derived from an EMBL/GenBank/DDBJ whole genome shotgun (WGS) entry which is preliminary data.</text>
</comment>
<sequence length="107" mass="12005">MISYTNFQGSGRRRSLQRQALASSDTGTTLYDHTPRRWIDNPSAPLPYRYDPVKRPTPLPQHCQPGPKAKGKIICRDGRHPQPHRDECLPTQSHHTNQTAPTDAPGA</sequence>
<evidence type="ECO:0000313" key="2">
    <source>
        <dbReference type="EMBL" id="MBW0547018.1"/>
    </source>
</evidence>
<reference evidence="2" key="1">
    <citation type="submission" date="2021-03" db="EMBL/GenBank/DDBJ databases">
        <title>Draft genome sequence of rust myrtle Austropuccinia psidii MF-1, a brazilian biotype.</title>
        <authorList>
            <person name="Quecine M.C."/>
            <person name="Pachon D.M.R."/>
            <person name="Bonatelli M.L."/>
            <person name="Correr F.H."/>
            <person name="Franceschini L.M."/>
            <person name="Leite T.F."/>
            <person name="Margarido G.R.A."/>
            <person name="Almeida C.A."/>
            <person name="Ferrarezi J.A."/>
            <person name="Labate C.A."/>
        </authorList>
    </citation>
    <scope>NUCLEOTIDE SEQUENCE</scope>
    <source>
        <strain evidence="2">MF-1</strain>
    </source>
</reference>
<protein>
    <submittedName>
        <fullName evidence="2">Uncharacterized protein</fullName>
    </submittedName>
</protein>
<evidence type="ECO:0000256" key="1">
    <source>
        <dbReference type="SAM" id="MobiDB-lite"/>
    </source>
</evidence>
<dbReference type="AlphaFoldDB" id="A0A9Q3FZS8"/>
<dbReference type="Proteomes" id="UP000765509">
    <property type="component" value="Unassembled WGS sequence"/>
</dbReference>
<accession>A0A9Q3FZS8</accession>
<name>A0A9Q3FZS8_9BASI</name>
<gene>
    <name evidence="2" type="ORF">O181_086733</name>
</gene>